<sequence>MDKVFIRGLQVDAVIGVYDWEKQVRQPLVFDLEMAWDIRIAAATDDLMHALDYHAVTLFIERFVREQHFQLLESLLERLAEELRKEFGMPWLSIRVEKPAVVPQARAVGLYIERGDLPLNGGRA</sequence>
<evidence type="ECO:0000256" key="1">
    <source>
        <dbReference type="ARBA" id="ARBA00000693"/>
    </source>
</evidence>
<evidence type="ECO:0000256" key="4">
    <source>
        <dbReference type="ARBA" id="ARBA00005708"/>
    </source>
</evidence>
<gene>
    <name evidence="9" type="primary">folB</name>
    <name evidence="9" type="ORF">GJQ55_10820</name>
</gene>
<dbReference type="PANTHER" id="PTHR42844">
    <property type="entry name" value="DIHYDRONEOPTERIN ALDOLASE 1-RELATED"/>
    <property type="match status" value="1"/>
</dbReference>
<dbReference type="InterPro" id="IPR006156">
    <property type="entry name" value="Dihydroneopterin_aldolase"/>
</dbReference>
<dbReference type="PANTHER" id="PTHR42844:SF1">
    <property type="entry name" value="DIHYDRONEOPTERIN ALDOLASE 1-RELATED"/>
    <property type="match status" value="1"/>
</dbReference>
<dbReference type="Pfam" id="PF02152">
    <property type="entry name" value="FolB"/>
    <property type="match status" value="1"/>
</dbReference>
<keyword evidence="5 8" id="KW-0289">Folate biosynthesis</keyword>
<comment type="catalytic activity">
    <reaction evidence="2 8">
        <text>7,8-dihydroneopterin = 6-hydroxymethyl-7,8-dihydropterin + glycolaldehyde</text>
        <dbReference type="Rhea" id="RHEA:10540"/>
        <dbReference type="ChEBI" id="CHEBI:17001"/>
        <dbReference type="ChEBI" id="CHEBI:17071"/>
        <dbReference type="ChEBI" id="CHEBI:44841"/>
        <dbReference type="EC" id="4.1.2.25"/>
    </reaction>
</comment>
<comment type="function">
    <text evidence="8">Catalyzes the conversion of 7,8-dihydroneopterin to 6-hydroxymethyl-7,8-dihydropterin.</text>
</comment>
<dbReference type="InterPro" id="IPR043133">
    <property type="entry name" value="GTP-CH-I_C/QueF"/>
</dbReference>
<dbReference type="GO" id="GO:0016853">
    <property type="term" value="F:isomerase activity"/>
    <property type="evidence" value="ECO:0007669"/>
    <property type="project" value="UniProtKB-KW"/>
</dbReference>
<dbReference type="CDD" id="cd00534">
    <property type="entry name" value="DHNA_DHNTPE"/>
    <property type="match status" value="1"/>
</dbReference>
<protein>
    <recommendedName>
        <fullName evidence="8">7,8-dihydroneopterin aldolase</fullName>
        <ecNumber evidence="8">4.1.2.25</ecNumber>
    </recommendedName>
</protein>
<dbReference type="Gene3D" id="3.30.1130.10">
    <property type="match status" value="1"/>
</dbReference>
<dbReference type="GO" id="GO:0004150">
    <property type="term" value="F:dihydroneopterin aldolase activity"/>
    <property type="evidence" value="ECO:0007669"/>
    <property type="project" value="UniProtKB-UniRule"/>
</dbReference>
<name>A0A9E8FTJ7_9GAMM</name>
<evidence type="ECO:0000256" key="6">
    <source>
        <dbReference type="ARBA" id="ARBA00023235"/>
    </source>
</evidence>
<organism evidence="9 10">
    <name type="scientific">Venatoribacter cucullus</name>
    <dbReference type="NCBI Taxonomy" id="2661630"/>
    <lineage>
        <taxon>Bacteria</taxon>
        <taxon>Pseudomonadati</taxon>
        <taxon>Pseudomonadota</taxon>
        <taxon>Gammaproteobacteria</taxon>
        <taxon>Oceanospirillales</taxon>
        <taxon>Oceanospirillaceae</taxon>
        <taxon>Venatoribacter</taxon>
    </lineage>
</organism>
<dbReference type="EC" id="4.1.2.25" evidence="8"/>
<comment type="pathway">
    <text evidence="3 8">Cofactor biosynthesis; tetrahydrofolate biosynthesis; 2-amino-4-hydroxy-6-hydroxymethyl-7,8-dihydropteridine diphosphate from 7,8-dihydroneopterin triphosphate: step 3/4.</text>
</comment>
<dbReference type="FunFam" id="3.30.1130.10:FF:000002">
    <property type="entry name" value="7,8-dihydroneopterin aldolase"/>
    <property type="match status" value="1"/>
</dbReference>
<dbReference type="KEGG" id="vcw:GJQ55_10820"/>
<dbReference type="NCBIfam" id="TIGR00526">
    <property type="entry name" value="folB_dom"/>
    <property type="match status" value="1"/>
</dbReference>
<keyword evidence="10" id="KW-1185">Reference proteome</keyword>
<evidence type="ECO:0000256" key="3">
    <source>
        <dbReference type="ARBA" id="ARBA00005013"/>
    </source>
</evidence>
<dbReference type="RefSeq" id="WP_228344995.1">
    <property type="nucleotide sequence ID" value="NZ_CP045550.1"/>
</dbReference>
<dbReference type="SMART" id="SM00905">
    <property type="entry name" value="FolB"/>
    <property type="match status" value="1"/>
</dbReference>
<reference evidence="9 10" key="1">
    <citation type="submission" date="2019-11" db="EMBL/GenBank/DDBJ databases">
        <title>Venatorbacter sp. nov. a predator of Campylobacter and other Gram-negative bacteria.</title>
        <authorList>
            <person name="Saeedi A."/>
            <person name="Cummings N.J."/>
            <person name="Connerton I.F."/>
            <person name="Connerton P.L."/>
        </authorList>
    </citation>
    <scope>NUCLEOTIDE SEQUENCE [LARGE SCALE GENOMIC DNA]</scope>
    <source>
        <strain evidence="9">XL5</strain>
    </source>
</reference>
<dbReference type="NCBIfam" id="TIGR00525">
    <property type="entry name" value="folB"/>
    <property type="match status" value="1"/>
</dbReference>
<dbReference type="AlphaFoldDB" id="A0A9E8FTJ7"/>
<evidence type="ECO:0000313" key="9">
    <source>
        <dbReference type="EMBL" id="QQD24933.1"/>
    </source>
</evidence>
<evidence type="ECO:0000256" key="2">
    <source>
        <dbReference type="ARBA" id="ARBA00001353"/>
    </source>
</evidence>
<dbReference type="InterPro" id="IPR006157">
    <property type="entry name" value="FolB_dom"/>
</dbReference>
<dbReference type="EMBL" id="CP046056">
    <property type="protein sequence ID" value="QQD24933.1"/>
    <property type="molecule type" value="Genomic_DNA"/>
</dbReference>
<keyword evidence="7 8" id="KW-0456">Lyase</keyword>
<evidence type="ECO:0000256" key="8">
    <source>
        <dbReference type="RuleBase" id="RU362079"/>
    </source>
</evidence>
<keyword evidence="6" id="KW-0413">Isomerase</keyword>
<proteinExistence type="inferred from homology"/>
<evidence type="ECO:0000256" key="5">
    <source>
        <dbReference type="ARBA" id="ARBA00022909"/>
    </source>
</evidence>
<dbReference type="Proteomes" id="UP000596074">
    <property type="component" value="Chromosome"/>
</dbReference>
<evidence type="ECO:0000256" key="7">
    <source>
        <dbReference type="ARBA" id="ARBA00023239"/>
    </source>
</evidence>
<evidence type="ECO:0000313" key="10">
    <source>
        <dbReference type="Proteomes" id="UP000596074"/>
    </source>
</evidence>
<comment type="catalytic activity">
    <reaction evidence="1">
        <text>7,8-dihydroneopterin = 7,8-dihydromonapterin</text>
        <dbReference type="Rhea" id="RHEA:45328"/>
        <dbReference type="ChEBI" id="CHEBI:17001"/>
        <dbReference type="ChEBI" id="CHEBI:71175"/>
        <dbReference type="EC" id="5.1.99.8"/>
    </reaction>
</comment>
<accession>A0A9E8FTJ7</accession>
<comment type="similarity">
    <text evidence="4 8">Belongs to the DHNA family.</text>
</comment>
<dbReference type="SUPFAM" id="SSF55620">
    <property type="entry name" value="Tetrahydrobiopterin biosynthesis enzymes-like"/>
    <property type="match status" value="1"/>
</dbReference>
<dbReference type="GO" id="GO:0046654">
    <property type="term" value="P:tetrahydrofolate biosynthetic process"/>
    <property type="evidence" value="ECO:0007669"/>
    <property type="project" value="UniProtKB-UniRule"/>
</dbReference>
<dbReference type="GO" id="GO:0046656">
    <property type="term" value="P:folic acid biosynthetic process"/>
    <property type="evidence" value="ECO:0007669"/>
    <property type="project" value="UniProtKB-UniRule"/>
</dbReference>
<dbReference type="GO" id="GO:0005737">
    <property type="term" value="C:cytoplasm"/>
    <property type="evidence" value="ECO:0007669"/>
    <property type="project" value="TreeGrafter"/>
</dbReference>